<proteinExistence type="predicted"/>
<dbReference type="AlphaFoldDB" id="A0A146K009"/>
<sequence length="366" mass="43836">SDLLNFMHFTPVMDYRIISSRYAVRSFRLFYILNTKINIQKADLRLMLDCLQRACYYFQFLDYNFPPIHQTNTPYIRIEDLHGEQFYWKFCSLFNLPQLQTTSLNLLIKYVYFIADVLSLPIAFNCYPLDERVLVAVIYKFFGRSKFSKIKPGTFYFQDHIQLACSQIDNLQFKNFEIDLMQQQKTLWPEFLHQKLHFAQQTYQPSPLQFIEAVLTKTQCQTWSEACEVLQGYQQAVRISYKARQLFNVGQKVFIKPKVPISQPKPKFESKMPMSRNEREDFQLNNGVLLKKKAVKQPKEKTFIEKRTENFAKVNEIYKIIQELEEKRGRMRQFLEMKQNLNVLQLETLRQAEICCLKVMEMKRRM</sequence>
<reference evidence="1" key="1">
    <citation type="submission" date="2015-07" db="EMBL/GenBank/DDBJ databases">
        <title>Adaptation to a free-living lifestyle via gene acquisitions in the diplomonad Trepomonas sp. PC1.</title>
        <authorList>
            <person name="Xu F."/>
            <person name="Jerlstrom-Hultqvist J."/>
            <person name="Kolisko M."/>
            <person name="Simpson A.G.B."/>
            <person name="Roger A.J."/>
            <person name="Svard S.G."/>
            <person name="Andersson J.O."/>
        </authorList>
    </citation>
    <scope>NUCLEOTIDE SEQUENCE</scope>
    <source>
        <strain evidence="1">PC1</strain>
    </source>
</reference>
<organism evidence="1">
    <name type="scientific">Trepomonas sp. PC1</name>
    <dbReference type="NCBI Taxonomy" id="1076344"/>
    <lineage>
        <taxon>Eukaryota</taxon>
        <taxon>Metamonada</taxon>
        <taxon>Diplomonadida</taxon>
        <taxon>Hexamitidae</taxon>
        <taxon>Hexamitinae</taxon>
        <taxon>Trepomonas</taxon>
    </lineage>
</organism>
<dbReference type="EMBL" id="GDID01007492">
    <property type="protein sequence ID" value="JAP89114.1"/>
    <property type="molecule type" value="Transcribed_RNA"/>
</dbReference>
<feature type="non-terminal residue" evidence="1">
    <location>
        <position position="366"/>
    </location>
</feature>
<protein>
    <submittedName>
        <fullName evidence="1">Uncharacterized protein</fullName>
    </submittedName>
</protein>
<name>A0A146K009_9EUKA</name>
<evidence type="ECO:0000313" key="1">
    <source>
        <dbReference type="EMBL" id="JAP89114.1"/>
    </source>
</evidence>
<gene>
    <name evidence="1" type="ORF">TPC1_31391</name>
</gene>
<feature type="non-terminal residue" evidence="1">
    <location>
        <position position="1"/>
    </location>
</feature>
<accession>A0A146K009</accession>